<dbReference type="AlphaFoldDB" id="A0A921Q663"/>
<dbReference type="EMBL" id="CM027689">
    <property type="protein sequence ID" value="KAG0515973.1"/>
    <property type="molecule type" value="Genomic_DNA"/>
</dbReference>
<name>A0A921Q663_SORBI</name>
<feature type="region of interest" description="Disordered" evidence="1">
    <location>
        <begin position="1"/>
        <end position="26"/>
    </location>
</feature>
<evidence type="ECO:0000313" key="2">
    <source>
        <dbReference type="EMBL" id="KAG0515973.1"/>
    </source>
</evidence>
<evidence type="ECO:0000313" key="3">
    <source>
        <dbReference type="Proteomes" id="UP000807115"/>
    </source>
</evidence>
<dbReference type="Proteomes" id="UP000807115">
    <property type="component" value="Chromosome 10"/>
</dbReference>
<proteinExistence type="predicted"/>
<organism evidence="2 3">
    <name type="scientific">Sorghum bicolor</name>
    <name type="common">Sorghum</name>
    <name type="synonym">Sorghum vulgare</name>
    <dbReference type="NCBI Taxonomy" id="4558"/>
    <lineage>
        <taxon>Eukaryota</taxon>
        <taxon>Viridiplantae</taxon>
        <taxon>Streptophyta</taxon>
        <taxon>Embryophyta</taxon>
        <taxon>Tracheophyta</taxon>
        <taxon>Spermatophyta</taxon>
        <taxon>Magnoliopsida</taxon>
        <taxon>Liliopsida</taxon>
        <taxon>Poales</taxon>
        <taxon>Poaceae</taxon>
        <taxon>PACMAD clade</taxon>
        <taxon>Panicoideae</taxon>
        <taxon>Andropogonodae</taxon>
        <taxon>Andropogoneae</taxon>
        <taxon>Sorghinae</taxon>
        <taxon>Sorghum</taxon>
    </lineage>
</organism>
<reference evidence="2" key="1">
    <citation type="journal article" date="2019" name="BMC Genomics">
        <title>A new reference genome for Sorghum bicolor reveals high levels of sequence similarity between sweet and grain genotypes: implications for the genetics of sugar metabolism.</title>
        <authorList>
            <person name="Cooper E.A."/>
            <person name="Brenton Z.W."/>
            <person name="Flinn B.S."/>
            <person name="Jenkins J."/>
            <person name="Shu S."/>
            <person name="Flowers D."/>
            <person name="Luo F."/>
            <person name="Wang Y."/>
            <person name="Xia P."/>
            <person name="Barry K."/>
            <person name="Daum C."/>
            <person name="Lipzen A."/>
            <person name="Yoshinaga Y."/>
            <person name="Schmutz J."/>
            <person name="Saski C."/>
            <person name="Vermerris W."/>
            <person name="Kresovich S."/>
        </authorList>
    </citation>
    <scope>NUCLEOTIDE SEQUENCE</scope>
</reference>
<protein>
    <submittedName>
        <fullName evidence="2">Uncharacterized protein</fullName>
    </submittedName>
</protein>
<evidence type="ECO:0000256" key="1">
    <source>
        <dbReference type="SAM" id="MobiDB-lite"/>
    </source>
</evidence>
<comment type="caution">
    <text evidence="2">The sequence shown here is derived from an EMBL/GenBank/DDBJ whole genome shotgun (WGS) entry which is preliminary data.</text>
</comment>
<sequence length="85" mass="9183">MRCAQWDGRYRTGRGPPTGRSMSEVDDSDKLKAQFVSSAGRWPPAGPCSVRSSSGEKKTKLFRGPLPLAPSLMVCIGVRTAVIKC</sequence>
<gene>
    <name evidence="2" type="ORF">BDA96_10G323400</name>
</gene>
<reference evidence="2" key="2">
    <citation type="submission" date="2020-10" db="EMBL/GenBank/DDBJ databases">
        <authorList>
            <person name="Cooper E.A."/>
            <person name="Brenton Z.W."/>
            <person name="Flinn B.S."/>
            <person name="Jenkins J."/>
            <person name="Shu S."/>
            <person name="Flowers D."/>
            <person name="Luo F."/>
            <person name="Wang Y."/>
            <person name="Xia P."/>
            <person name="Barry K."/>
            <person name="Daum C."/>
            <person name="Lipzen A."/>
            <person name="Yoshinaga Y."/>
            <person name="Schmutz J."/>
            <person name="Saski C."/>
            <person name="Vermerris W."/>
            <person name="Kresovich S."/>
        </authorList>
    </citation>
    <scope>NUCLEOTIDE SEQUENCE</scope>
</reference>
<accession>A0A921Q663</accession>